<evidence type="ECO:0000256" key="3">
    <source>
        <dbReference type="ARBA" id="ARBA00022694"/>
    </source>
</evidence>
<feature type="binding site" evidence="8">
    <location>
        <position position="336"/>
    </location>
    <ligand>
        <name>Fe cation</name>
        <dbReference type="ChEBI" id="CHEBI:24875"/>
    </ligand>
</feature>
<dbReference type="EC" id="2.3.1.234" evidence="8"/>
<dbReference type="GO" id="GO:0005737">
    <property type="term" value="C:cytoplasm"/>
    <property type="evidence" value="ECO:0007669"/>
    <property type="project" value="UniProtKB-SubCell"/>
</dbReference>
<dbReference type="InterPro" id="IPR017860">
    <property type="entry name" value="Peptidase_M22_CS"/>
</dbReference>
<feature type="binding site" evidence="8">
    <location>
        <position position="190"/>
    </location>
    <ligand>
        <name>substrate</name>
    </ligand>
</feature>
<name>A0ABD7M7Q7_MICLU</name>
<comment type="cofactor">
    <cofactor evidence="8">
        <name>Fe(2+)</name>
        <dbReference type="ChEBI" id="CHEBI:29033"/>
    </cofactor>
    <text evidence="8">Binds 1 Fe(2+) ion per subunit.</text>
</comment>
<evidence type="ECO:0000256" key="4">
    <source>
        <dbReference type="ARBA" id="ARBA00022723"/>
    </source>
</evidence>
<feature type="domain" description="Gcp-like" evidence="9">
    <location>
        <begin position="40"/>
        <end position="342"/>
    </location>
</feature>
<dbReference type="GO" id="GO:0002949">
    <property type="term" value="P:tRNA threonylcarbamoyladenosine modification"/>
    <property type="evidence" value="ECO:0007669"/>
    <property type="project" value="UniProtKB-UniRule"/>
</dbReference>
<keyword evidence="6 8" id="KW-0012">Acyltransferase</keyword>
<feature type="binding site" evidence="8">
    <location>
        <position position="308"/>
    </location>
    <ligand>
        <name>substrate</name>
    </ligand>
</feature>
<dbReference type="Proteomes" id="UP000184253">
    <property type="component" value="Unassembled WGS sequence"/>
</dbReference>
<feature type="binding site" evidence="8">
    <location>
        <begin position="156"/>
        <end position="160"/>
    </location>
    <ligand>
        <name>substrate</name>
    </ligand>
</feature>
<gene>
    <name evidence="8" type="primary">tsaD</name>
    <name evidence="10" type="ORF">SAMN04487849_10663</name>
</gene>
<dbReference type="InterPro" id="IPR000905">
    <property type="entry name" value="Gcp-like_dom"/>
</dbReference>
<keyword evidence="4 8" id="KW-0479">Metal-binding</keyword>
<keyword evidence="3 8" id="KW-0819">tRNA processing</keyword>
<dbReference type="InterPro" id="IPR022450">
    <property type="entry name" value="TsaD"/>
</dbReference>
<keyword evidence="2 8" id="KW-0808">Transferase</keyword>
<keyword evidence="5 8" id="KW-0408">Iron</keyword>
<evidence type="ECO:0000313" key="11">
    <source>
        <dbReference type="Proteomes" id="UP000184253"/>
    </source>
</evidence>
<protein>
    <recommendedName>
        <fullName evidence="8">tRNA N6-adenosine threonylcarbamoyltransferase</fullName>
        <ecNumber evidence="8">2.3.1.234</ecNumber>
    </recommendedName>
    <alternativeName>
        <fullName evidence="8">N6-L-threonylcarbamoyladenine synthase</fullName>
        <shortName evidence="8">t(6)A synthase</shortName>
    </alternativeName>
    <alternativeName>
        <fullName evidence="8">t(6)A37 threonylcarbamoyladenosine biosynthesis protein TsaD</fullName>
    </alternativeName>
    <alternativeName>
        <fullName evidence="8">tRNA threonylcarbamoyladenosine biosynthesis protein TsaD</fullName>
    </alternativeName>
</protein>
<dbReference type="FunFam" id="3.30.420.40:FF:000040">
    <property type="entry name" value="tRNA N6-adenosine threonylcarbamoyltransferase"/>
    <property type="match status" value="1"/>
</dbReference>
<feature type="binding site" evidence="8">
    <location>
        <position position="203"/>
    </location>
    <ligand>
        <name>substrate</name>
    </ligand>
</feature>
<accession>A0ABD7M7Q7</accession>
<evidence type="ECO:0000259" key="9">
    <source>
        <dbReference type="Pfam" id="PF00814"/>
    </source>
</evidence>
<dbReference type="HAMAP" id="MF_01445">
    <property type="entry name" value="TsaD"/>
    <property type="match status" value="1"/>
</dbReference>
<dbReference type="GO" id="GO:0061711">
    <property type="term" value="F:tRNA N(6)-L-threonylcarbamoyladenine synthase activity"/>
    <property type="evidence" value="ECO:0007669"/>
    <property type="project" value="UniProtKB-EC"/>
</dbReference>
<dbReference type="PRINTS" id="PR00789">
    <property type="entry name" value="OSIALOPTASE"/>
</dbReference>
<dbReference type="Pfam" id="PF00814">
    <property type="entry name" value="TsaD"/>
    <property type="match status" value="1"/>
</dbReference>
<dbReference type="InterPro" id="IPR043129">
    <property type="entry name" value="ATPase_NBD"/>
</dbReference>
<comment type="similarity">
    <text evidence="8">Belongs to the KAE1 / TsaD family.</text>
</comment>
<evidence type="ECO:0000256" key="2">
    <source>
        <dbReference type="ARBA" id="ARBA00022679"/>
    </source>
</evidence>
<evidence type="ECO:0000256" key="8">
    <source>
        <dbReference type="HAMAP-Rule" id="MF_01445"/>
    </source>
</evidence>
<evidence type="ECO:0000256" key="1">
    <source>
        <dbReference type="ARBA" id="ARBA00022490"/>
    </source>
</evidence>
<feature type="binding site" evidence="8">
    <location>
        <position position="127"/>
    </location>
    <ligand>
        <name>Fe cation</name>
        <dbReference type="ChEBI" id="CHEBI:24875"/>
    </ligand>
</feature>
<dbReference type="CDD" id="cd24133">
    <property type="entry name" value="ASKHA_NBD_TsaD_bac"/>
    <property type="match status" value="1"/>
</dbReference>
<reference evidence="10 11" key="1">
    <citation type="submission" date="2016-11" db="EMBL/GenBank/DDBJ databases">
        <authorList>
            <person name="Varghese N."/>
            <person name="Submissions S."/>
        </authorList>
    </citation>
    <scope>NUCLEOTIDE SEQUENCE [LARGE SCALE GENOMIC DNA]</scope>
    <source>
        <strain evidence="10 11">VTM4R57</strain>
    </source>
</reference>
<dbReference type="Gene3D" id="3.30.420.40">
    <property type="match status" value="2"/>
</dbReference>
<dbReference type="NCBIfam" id="TIGR03723">
    <property type="entry name" value="T6A_TsaD_YgjD"/>
    <property type="match status" value="1"/>
</dbReference>
<evidence type="ECO:0000256" key="6">
    <source>
        <dbReference type="ARBA" id="ARBA00023315"/>
    </source>
</evidence>
<organism evidence="10 11">
    <name type="scientific">Micrococcus luteus</name>
    <name type="common">Micrococcus lysodeikticus</name>
    <dbReference type="NCBI Taxonomy" id="1270"/>
    <lineage>
        <taxon>Bacteria</taxon>
        <taxon>Bacillati</taxon>
        <taxon>Actinomycetota</taxon>
        <taxon>Actinomycetes</taxon>
        <taxon>Micrococcales</taxon>
        <taxon>Micrococcaceae</taxon>
        <taxon>Micrococcus</taxon>
    </lineage>
</organism>
<evidence type="ECO:0000256" key="7">
    <source>
        <dbReference type="ARBA" id="ARBA00048117"/>
    </source>
</evidence>
<dbReference type="InterPro" id="IPR017861">
    <property type="entry name" value="KAE1/TsaD"/>
</dbReference>
<dbReference type="AlphaFoldDB" id="A0ABD7M7Q7"/>
<evidence type="ECO:0000313" key="10">
    <source>
        <dbReference type="EMBL" id="SHL59937.1"/>
    </source>
</evidence>
<comment type="subcellular location">
    <subcellularLocation>
        <location evidence="8">Cytoplasm</location>
    </subcellularLocation>
</comment>
<comment type="function">
    <text evidence="8">Required for the formation of a threonylcarbamoyl group on adenosine at position 37 (t(6)A37) in tRNAs that read codons beginning with adenine. Is involved in the transfer of the threonylcarbamoyl moiety of threonylcarbamoyl-AMP (TC-AMP) to the N6 group of A37, together with TsaE and TsaB. TsaD likely plays a direct catalytic role in this reaction.</text>
</comment>
<dbReference type="SUPFAM" id="SSF53067">
    <property type="entry name" value="Actin-like ATPase domain"/>
    <property type="match status" value="1"/>
</dbReference>
<feature type="binding site" evidence="8">
    <location>
        <position position="207"/>
    </location>
    <ligand>
        <name>substrate</name>
    </ligand>
</feature>
<comment type="catalytic activity">
    <reaction evidence="7 8">
        <text>L-threonylcarbamoyladenylate + adenosine(37) in tRNA = N(6)-L-threonylcarbamoyladenosine(37) in tRNA + AMP + H(+)</text>
        <dbReference type="Rhea" id="RHEA:37059"/>
        <dbReference type="Rhea" id="RHEA-COMP:10162"/>
        <dbReference type="Rhea" id="RHEA-COMP:10163"/>
        <dbReference type="ChEBI" id="CHEBI:15378"/>
        <dbReference type="ChEBI" id="CHEBI:73682"/>
        <dbReference type="ChEBI" id="CHEBI:74411"/>
        <dbReference type="ChEBI" id="CHEBI:74418"/>
        <dbReference type="ChEBI" id="CHEBI:456215"/>
        <dbReference type="EC" id="2.3.1.234"/>
    </reaction>
</comment>
<dbReference type="PANTHER" id="PTHR11735:SF6">
    <property type="entry name" value="TRNA N6-ADENOSINE THREONYLCARBAMOYLTRANSFERASE, MITOCHONDRIAL"/>
    <property type="match status" value="1"/>
</dbReference>
<keyword evidence="1 8" id="KW-0963">Cytoplasm</keyword>
<sequence length="373" mass="38113">MTGPLTRLEPMPTATAAPLVLGIESSCDETGVGVVLGTALLAHEVASSVEEHVRFGGVIPEIAARAHLEALVPTIRRALDAAGVALEDLDAIAVTSGPGLAGALMVGVAGAKALATALGTPLYGINHLVAHVGVGMLDGVRPAQWDDLPADLGALLVSGGHTEILRVGRISAEVELLGSTIDDAAGEAYDKVARLIGAGYPGGPVIDRLAAQGDPTAFRFPRGLTAGKFVGSAEEPGPHRHDWSFSGLKTAVSRAVEQFEARGLEVPRADIAASFQEAVADVITAKAVRACREHGLTHLMLGGGVAANSRLRALLADRCRSAGIELTVPPVHLCTDNGAMVAALGARLVRDGVAPSDAWFGADPGQPVEVVSV</sequence>
<dbReference type="PANTHER" id="PTHR11735">
    <property type="entry name" value="TRNA N6-ADENOSINE THREONYLCARBAMOYLTRANSFERASE"/>
    <property type="match status" value="1"/>
</dbReference>
<comment type="caution">
    <text evidence="10">The sequence shown here is derived from an EMBL/GenBank/DDBJ whole genome shotgun (WGS) entry which is preliminary data.</text>
</comment>
<dbReference type="PROSITE" id="PS01016">
    <property type="entry name" value="GLYCOPROTEASE"/>
    <property type="match status" value="1"/>
</dbReference>
<feature type="binding site" evidence="8">
    <location>
        <position position="131"/>
    </location>
    <ligand>
        <name>Fe cation</name>
        <dbReference type="ChEBI" id="CHEBI:24875"/>
    </ligand>
</feature>
<dbReference type="GO" id="GO:0005506">
    <property type="term" value="F:iron ion binding"/>
    <property type="evidence" value="ECO:0007669"/>
    <property type="project" value="UniProtKB-UniRule"/>
</dbReference>
<dbReference type="EMBL" id="FRCE01000006">
    <property type="protein sequence ID" value="SHL59937.1"/>
    <property type="molecule type" value="Genomic_DNA"/>
</dbReference>
<dbReference type="NCBIfam" id="TIGR00329">
    <property type="entry name" value="gcp_kae1"/>
    <property type="match status" value="1"/>
</dbReference>
<evidence type="ECO:0000256" key="5">
    <source>
        <dbReference type="ARBA" id="ARBA00023004"/>
    </source>
</evidence>
<proteinExistence type="inferred from homology"/>